<dbReference type="PANTHER" id="PTHR11117:SF24">
    <property type="entry name" value="PROTEIN FDRA"/>
    <property type="match status" value="1"/>
</dbReference>
<organism evidence="2 3">
    <name type="scientific">Candidatus Pullilachnospira gallistercoris</name>
    <dbReference type="NCBI Taxonomy" id="2840911"/>
    <lineage>
        <taxon>Bacteria</taxon>
        <taxon>Bacillati</taxon>
        <taxon>Bacillota</taxon>
        <taxon>Clostridia</taxon>
        <taxon>Lachnospirales</taxon>
        <taxon>Lachnospiraceae</taxon>
        <taxon>Lachnospiraceae incertae sedis</taxon>
        <taxon>Candidatus Pullilachnospira</taxon>
    </lineage>
</organism>
<reference evidence="2" key="2">
    <citation type="journal article" date="2021" name="PeerJ">
        <title>Extensive microbial diversity within the chicken gut microbiome revealed by metagenomics and culture.</title>
        <authorList>
            <person name="Gilroy R."/>
            <person name="Ravi A."/>
            <person name="Getino M."/>
            <person name="Pursley I."/>
            <person name="Horton D.L."/>
            <person name="Alikhan N.F."/>
            <person name="Baker D."/>
            <person name="Gharbi K."/>
            <person name="Hall N."/>
            <person name="Watson M."/>
            <person name="Adriaenssens E.M."/>
            <person name="Foster-Nyarko E."/>
            <person name="Jarju S."/>
            <person name="Secka A."/>
            <person name="Antonio M."/>
            <person name="Oren A."/>
            <person name="Chaudhuri R.R."/>
            <person name="La Ragione R."/>
            <person name="Hildebrand F."/>
            <person name="Pallen M.J."/>
        </authorList>
    </citation>
    <scope>NUCLEOTIDE SEQUENCE</scope>
    <source>
        <strain evidence="2">ChiSjej5B23-6657</strain>
    </source>
</reference>
<dbReference type="SUPFAM" id="SSF51735">
    <property type="entry name" value="NAD(P)-binding Rossmann-fold domains"/>
    <property type="match status" value="1"/>
</dbReference>
<evidence type="ECO:0000313" key="2">
    <source>
        <dbReference type="EMBL" id="HIR69673.1"/>
    </source>
</evidence>
<dbReference type="Pfam" id="PF00549">
    <property type="entry name" value="Ligase_CoA"/>
    <property type="match status" value="1"/>
</dbReference>
<dbReference type="EMBL" id="DVHM01000004">
    <property type="protein sequence ID" value="HIR69673.1"/>
    <property type="molecule type" value="Genomic_DNA"/>
</dbReference>
<comment type="caution">
    <text evidence="2">The sequence shown here is derived from an EMBL/GenBank/DDBJ whole genome shotgun (WGS) entry which is preliminary data.</text>
</comment>
<dbReference type="Gene3D" id="3.40.50.261">
    <property type="entry name" value="Succinyl-CoA synthetase domains"/>
    <property type="match status" value="2"/>
</dbReference>
<evidence type="ECO:0000259" key="1">
    <source>
        <dbReference type="Pfam" id="PF00549"/>
    </source>
</evidence>
<sequence length="519" mass="56095">MSVYVKIEKNRYIDSLETLFATTVLNDQPGIAVGYIGMCNSTFRDVIADIGLMTEEIAACTESDYVVVADAESSEAFEKAVTEVNRNMETRDGGETSVEYDTTEVALKEHPEVNLVHIAVPGDCALEEAKKALNAGKHICVFSNNVPFADEREMKELAREKGLLCMGPDCGVANINGAALVLSSITNRGPFGIVGASGTGIQHVAAIIHEAGSGVTQTIGVGGNDLKDPIGGISMLMGLEALEKDPETKYIVVISRKPGEKTLPVVCEKLKSLTKPRVVLFMGCEREIVEATGSVWAKNLDDCGVKALKLIGADYDMGSEEELDAIAAKAIEGMAPEQKYLRGGYSGGTYMDEAMEAMYDEIGDVWSNCPLNPDYQLADSYRSVENTVIDYGEEEFTLGRPHPAIDPSIRKPAVLREASDPEVAVICLDFILTPPGHPDPAGYLVEDIKKAQQMARDRGGKLVFIASVLGTTADFQDIRVQEQELRDAGVIVLNSNARAAKLAGKIIRLKEERDHGRCK</sequence>
<accession>A0A9D1E7P3</accession>
<proteinExistence type="predicted"/>
<evidence type="ECO:0000313" key="3">
    <source>
        <dbReference type="Proteomes" id="UP000823912"/>
    </source>
</evidence>
<dbReference type="GO" id="GO:0005829">
    <property type="term" value="C:cytosol"/>
    <property type="evidence" value="ECO:0007669"/>
    <property type="project" value="TreeGrafter"/>
</dbReference>
<reference evidence="2" key="1">
    <citation type="submission" date="2020-10" db="EMBL/GenBank/DDBJ databases">
        <authorList>
            <person name="Gilroy R."/>
        </authorList>
    </citation>
    <scope>NUCLEOTIDE SEQUENCE</scope>
    <source>
        <strain evidence="2">ChiSjej5B23-6657</strain>
    </source>
</reference>
<dbReference type="InterPro" id="IPR005811">
    <property type="entry name" value="SUCC_ACL_C"/>
</dbReference>
<dbReference type="AlphaFoldDB" id="A0A9D1E7P3"/>
<dbReference type="GO" id="GO:0009361">
    <property type="term" value="C:succinate-CoA ligase complex (ADP-forming)"/>
    <property type="evidence" value="ECO:0007669"/>
    <property type="project" value="TreeGrafter"/>
</dbReference>
<dbReference type="GO" id="GO:0006099">
    <property type="term" value="P:tricarboxylic acid cycle"/>
    <property type="evidence" value="ECO:0007669"/>
    <property type="project" value="TreeGrafter"/>
</dbReference>
<name>A0A9D1E7P3_9FIRM</name>
<dbReference type="Proteomes" id="UP000823912">
    <property type="component" value="Unassembled WGS sequence"/>
</dbReference>
<protein>
    <submittedName>
        <fullName evidence="2">FdrA family protein</fullName>
    </submittedName>
</protein>
<dbReference type="GO" id="GO:0004776">
    <property type="term" value="F:succinate-CoA ligase (GDP-forming) activity"/>
    <property type="evidence" value="ECO:0007669"/>
    <property type="project" value="TreeGrafter"/>
</dbReference>
<dbReference type="GO" id="GO:0004775">
    <property type="term" value="F:succinate-CoA ligase (ADP-forming) activity"/>
    <property type="evidence" value="ECO:0007669"/>
    <property type="project" value="TreeGrafter"/>
</dbReference>
<dbReference type="InterPro" id="IPR016102">
    <property type="entry name" value="Succinyl-CoA_synth-like"/>
</dbReference>
<feature type="domain" description="ATP-citrate synthase/succinyl-CoA ligase C-terminal" evidence="1">
    <location>
        <begin position="345"/>
        <end position="505"/>
    </location>
</feature>
<dbReference type="PANTHER" id="PTHR11117">
    <property type="entry name" value="SUCCINYL-COA LIGASE SUBUNIT ALPHA"/>
    <property type="match status" value="1"/>
</dbReference>
<dbReference type="Gene3D" id="3.40.50.720">
    <property type="entry name" value="NAD(P)-binding Rossmann-like Domain"/>
    <property type="match status" value="1"/>
</dbReference>
<gene>
    <name evidence="2" type="ORF">IAA55_00135</name>
</gene>
<dbReference type="InterPro" id="IPR036291">
    <property type="entry name" value="NAD(P)-bd_dom_sf"/>
</dbReference>
<dbReference type="SUPFAM" id="SSF52210">
    <property type="entry name" value="Succinyl-CoA synthetase domains"/>
    <property type="match status" value="2"/>
</dbReference>